<gene>
    <name evidence="1" type="ORF">FGIG_00585</name>
</gene>
<reference evidence="1 2" key="1">
    <citation type="submission" date="2019-04" db="EMBL/GenBank/DDBJ databases">
        <title>Annotation for the trematode Fasciola gigantica.</title>
        <authorList>
            <person name="Choi Y.-J."/>
        </authorList>
    </citation>
    <scope>NUCLEOTIDE SEQUENCE [LARGE SCALE GENOMIC DNA]</scope>
    <source>
        <strain evidence="1">Uganda_cow_1</strain>
    </source>
</reference>
<dbReference type="EMBL" id="SUNJ01013149">
    <property type="protein sequence ID" value="TPP57487.1"/>
    <property type="molecule type" value="Genomic_DNA"/>
</dbReference>
<dbReference type="Proteomes" id="UP000316759">
    <property type="component" value="Unassembled WGS sequence"/>
</dbReference>
<evidence type="ECO:0000313" key="1">
    <source>
        <dbReference type="EMBL" id="TPP57487.1"/>
    </source>
</evidence>
<organism evidence="1 2">
    <name type="scientific">Fasciola gigantica</name>
    <name type="common">Giant liver fluke</name>
    <dbReference type="NCBI Taxonomy" id="46835"/>
    <lineage>
        <taxon>Eukaryota</taxon>
        <taxon>Metazoa</taxon>
        <taxon>Spiralia</taxon>
        <taxon>Lophotrochozoa</taxon>
        <taxon>Platyhelminthes</taxon>
        <taxon>Trematoda</taxon>
        <taxon>Digenea</taxon>
        <taxon>Plagiorchiida</taxon>
        <taxon>Echinostomata</taxon>
        <taxon>Echinostomatoidea</taxon>
        <taxon>Fasciolidae</taxon>
        <taxon>Fasciola</taxon>
    </lineage>
</organism>
<comment type="caution">
    <text evidence="1">The sequence shown here is derived from an EMBL/GenBank/DDBJ whole genome shotgun (WGS) entry which is preliminary data.</text>
</comment>
<evidence type="ECO:0000313" key="2">
    <source>
        <dbReference type="Proteomes" id="UP000316759"/>
    </source>
</evidence>
<sequence length="75" mass="9015">MRIGMQDLPKSKGNRPVVSPQWSNYRGRCLPWYFGPVLQPFLGLMRHNFRQIRSMVVRRLVRYPFLIHSLCQQQK</sequence>
<accession>A0A504YHU5</accession>
<protein>
    <submittedName>
        <fullName evidence="1">Uncharacterized protein</fullName>
    </submittedName>
</protein>
<dbReference type="AlphaFoldDB" id="A0A504YHU5"/>
<proteinExistence type="predicted"/>
<keyword evidence="2" id="KW-1185">Reference proteome</keyword>
<name>A0A504YHU5_FASGI</name>